<name>A0AAE1VAS0_9SOLA</name>
<evidence type="ECO:0000313" key="1">
    <source>
        <dbReference type="EMBL" id="KAK4362993.1"/>
    </source>
</evidence>
<dbReference type="AlphaFoldDB" id="A0AAE1VAS0"/>
<evidence type="ECO:0000313" key="2">
    <source>
        <dbReference type="Proteomes" id="UP001291623"/>
    </source>
</evidence>
<keyword evidence="2" id="KW-1185">Reference proteome</keyword>
<organism evidence="1 2">
    <name type="scientific">Anisodus tanguticus</name>
    <dbReference type="NCBI Taxonomy" id="243964"/>
    <lineage>
        <taxon>Eukaryota</taxon>
        <taxon>Viridiplantae</taxon>
        <taxon>Streptophyta</taxon>
        <taxon>Embryophyta</taxon>
        <taxon>Tracheophyta</taxon>
        <taxon>Spermatophyta</taxon>
        <taxon>Magnoliopsida</taxon>
        <taxon>eudicotyledons</taxon>
        <taxon>Gunneridae</taxon>
        <taxon>Pentapetalae</taxon>
        <taxon>asterids</taxon>
        <taxon>lamiids</taxon>
        <taxon>Solanales</taxon>
        <taxon>Solanaceae</taxon>
        <taxon>Solanoideae</taxon>
        <taxon>Hyoscyameae</taxon>
        <taxon>Anisodus</taxon>
    </lineage>
</organism>
<protein>
    <submittedName>
        <fullName evidence="1">Uncharacterized protein</fullName>
    </submittedName>
</protein>
<reference evidence="1" key="1">
    <citation type="submission" date="2023-12" db="EMBL/GenBank/DDBJ databases">
        <title>Genome assembly of Anisodus tanguticus.</title>
        <authorList>
            <person name="Wang Y.-J."/>
        </authorList>
    </citation>
    <scope>NUCLEOTIDE SEQUENCE</scope>
    <source>
        <strain evidence="1">KB-2021</strain>
        <tissue evidence="1">Leaf</tissue>
    </source>
</reference>
<dbReference type="Proteomes" id="UP001291623">
    <property type="component" value="Unassembled WGS sequence"/>
</dbReference>
<dbReference type="EMBL" id="JAVYJV010000009">
    <property type="protein sequence ID" value="KAK4362993.1"/>
    <property type="molecule type" value="Genomic_DNA"/>
</dbReference>
<proteinExistence type="predicted"/>
<gene>
    <name evidence="1" type="ORF">RND71_018234</name>
</gene>
<accession>A0AAE1VAS0</accession>
<comment type="caution">
    <text evidence="1">The sequence shown here is derived from an EMBL/GenBank/DDBJ whole genome shotgun (WGS) entry which is preliminary data.</text>
</comment>
<sequence length="102" mass="11538">MFVELLNKQKQVDPSSHPSILKTIVLYHWKELIVSGFFALLKITTLSAGPLLLNAFIKVTEGDASKLMVAQDDRLKAISETPVNMKVLKLYTREAHFKIIKN</sequence>